<organism evidence="2 3">
    <name type="scientific">Olea europaea subsp. europaea</name>
    <dbReference type="NCBI Taxonomy" id="158383"/>
    <lineage>
        <taxon>Eukaryota</taxon>
        <taxon>Viridiplantae</taxon>
        <taxon>Streptophyta</taxon>
        <taxon>Embryophyta</taxon>
        <taxon>Tracheophyta</taxon>
        <taxon>Spermatophyta</taxon>
        <taxon>Magnoliopsida</taxon>
        <taxon>eudicotyledons</taxon>
        <taxon>Gunneridae</taxon>
        <taxon>Pentapetalae</taxon>
        <taxon>asterids</taxon>
        <taxon>lamiids</taxon>
        <taxon>Lamiales</taxon>
        <taxon>Oleaceae</taxon>
        <taxon>Oleeae</taxon>
        <taxon>Olea</taxon>
    </lineage>
</organism>
<feature type="region of interest" description="Disordered" evidence="1">
    <location>
        <begin position="59"/>
        <end position="83"/>
    </location>
</feature>
<dbReference type="PANTHER" id="PTHR33978">
    <property type="entry name" value="SERINE/THREONINE-KINASE"/>
    <property type="match status" value="1"/>
</dbReference>
<evidence type="ECO:0000256" key="1">
    <source>
        <dbReference type="SAM" id="MobiDB-lite"/>
    </source>
</evidence>
<dbReference type="OrthoDB" id="690771at2759"/>
<dbReference type="Gramene" id="OE9A096954T1">
    <property type="protein sequence ID" value="OE9A096954C1"/>
    <property type="gene ID" value="OE9A096954"/>
</dbReference>
<feature type="non-terminal residue" evidence="2">
    <location>
        <position position="108"/>
    </location>
</feature>
<protein>
    <submittedName>
        <fullName evidence="2">Uncharacterized protein</fullName>
    </submittedName>
</protein>
<dbReference type="AlphaFoldDB" id="A0A8S0U8A5"/>
<evidence type="ECO:0000313" key="3">
    <source>
        <dbReference type="Proteomes" id="UP000594638"/>
    </source>
</evidence>
<dbReference type="Proteomes" id="UP000594638">
    <property type="component" value="Unassembled WGS sequence"/>
</dbReference>
<feature type="compositionally biased region" description="Low complexity" evidence="1">
    <location>
        <begin position="59"/>
        <end position="69"/>
    </location>
</feature>
<dbReference type="PANTHER" id="PTHR33978:SF18">
    <property type="entry name" value="OS01G0656300 PROTEIN"/>
    <property type="match status" value="1"/>
</dbReference>
<accession>A0A8S0U8A5</accession>
<gene>
    <name evidence="2" type="ORF">OLEA9_A096954</name>
</gene>
<dbReference type="EMBL" id="CACTIH010007463">
    <property type="protein sequence ID" value="CAA3013991.1"/>
    <property type="molecule type" value="Genomic_DNA"/>
</dbReference>
<name>A0A8S0U8A5_OLEEU</name>
<keyword evidence="3" id="KW-1185">Reference proteome</keyword>
<sequence length="108" mass="12499">MKINELEEKERKKERTLKLWDCGSPLYDSYELVSVNHIIERHFMVFPYLSKSRNVDESSLISSSSSSSSVNQSKPNKAAGPSKFRGFSLVNFLSDLLERNLWKKKQLD</sequence>
<proteinExistence type="predicted"/>
<reference evidence="2 3" key="1">
    <citation type="submission" date="2019-12" db="EMBL/GenBank/DDBJ databases">
        <authorList>
            <person name="Alioto T."/>
            <person name="Alioto T."/>
            <person name="Gomez Garrido J."/>
        </authorList>
    </citation>
    <scope>NUCLEOTIDE SEQUENCE [LARGE SCALE GENOMIC DNA]</scope>
</reference>
<comment type="caution">
    <text evidence="2">The sequence shown here is derived from an EMBL/GenBank/DDBJ whole genome shotgun (WGS) entry which is preliminary data.</text>
</comment>
<evidence type="ECO:0000313" key="2">
    <source>
        <dbReference type="EMBL" id="CAA3013991.1"/>
    </source>
</evidence>